<protein>
    <submittedName>
        <fullName evidence="1">Uncharacterized protein</fullName>
    </submittedName>
</protein>
<dbReference type="EMBL" id="UHEN01000001">
    <property type="protein sequence ID" value="SUN08132.1"/>
    <property type="molecule type" value="Genomic_DNA"/>
</dbReference>
<reference evidence="1 2" key="1">
    <citation type="submission" date="2018-06" db="EMBL/GenBank/DDBJ databases">
        <authorList>
            <consortium name="Pathogen Informatics"/>
            <person name="Doyle S."/>
        </authorList>
    </citation>
    <scope>NUCLEOTIDE SEQUENCE [LARGE SCALE GENOMIC DNA]</scope>
    <source>
        <strain evidence="1 2">NCTC12957</strain>
    </source>
</reference>
<name>A0A380IH94_STRAI</name>
<proteinExistence type="predicted"/>
<evidence type="ECO:0000313" key="1">
    <source>
        <dbReference type="EMBL" id="SUN08132.1"/>
    </source>
</evidence>
<sequence length="38" mass="4335">MTAVSSYFSKSKTNPLDSEGKCELKIDQTYKAMADEWM</sequence>
<dbReference type="AlphaFoldDB" id="A0A380IH94"/>
<dbReference type="Proteomes" id="UP000255213">
    <property type="component" value="Unassembled WGS sequence"/>
</dbReference>
<evidence type="ECO:0000313" key="2">
    <source>
        <dbReference type="Proteomes" id="UP000255213"/>
    </source>
</evidence>
<organism evidence="1 2">
    <name type="scientific">Streptococcus acidominimus</name>
    <dbReference type="NCBI Taxonomy" id="1326"/>
    <lineage>
        <taxon>Bacteria</taxon>
        <taxon>Bacillati</taxon>
        <taxon>Bacillota</taxon>
        <taxon>Bacilli</taxon>
        <taxon>Lactobacillales</taxon>
        <taxon>Streptococcaceae</taxon>
        <taxon>Streptococcus</taxon>
    </lineage>
</organism>
<gene>
    <name evidence="1" type="ORF">NCTC12957_01721</name>
</gene>
<accession>A0A380IH94</accession>